<comment type="caution">
    <text evidence="8">The sequence shown here is derived from an EMBL/GenBank/DDBJ whole genome shotgun (WGS) entry which is preliminary data.</text>
</comment>
<evidence type="ECO:0000256" key="6">
    <source>
        <dbReference type="SAM" id="MobiDB-lite"/>
    </source>
</evidence>
<feature type="domain" description="UBZ4-type" evidence="7">
    <location>
        <begin position="219"/>
        <end position="244"/>
    </location>
</feature>
<feature type="compositionally biased region" description="Basic residues" evidence="6">
    <location>
        <begin position="327"/>
        <end position="345"/>
    </location>
</feature>
<dbReference type="PANTHER" id="PTHR36892:SF1">
    <property type="entry name" value="OS05G0518200 PROTEIN"/>
    <property type="match status" value="1"/>
</dbReference>
<evidence type="ECO:0000256" key="3">
    <source>
        <dbReference type="ARBA" id="ARBA00022771"/>
    </source>
</evidence>
<name>A0AAE1MUU1_9FABA</name>
<dbReference type="PANTHER" id="PTHR36892">
    <property type="entry name" value="OS01G0201800 PROTEIN"/>
    <property type="match status" value="1"/>
</dbReference>
<feature type="region of interest" description="Disordered" evidence="6">
    <location>
        <begin position="43"/>
        <end position="82"/>
    </location>
</feature>
<sequence>MDAAFDGFSIRDYTSKMRSVDIFKCWPFSTDDVSREDVESWLPPMVVPKPRSSGDELEASRSDRDDDEKQLEEGISRSEGDQLVKSEERLEMVCPVCRVFNAATLTAVNAHIDGCLAQTMREERRQMKSKSKAPKKRSIAEIFEVQEQEEQPKIESVLKFWPFREDPDEVSITVTKFKWWSRRLEAMRSNKVDGEISVNDAECMKSGSSVAAAEEEKLEMVCPVCRDFNAATVTAVNAHIDSCLAQAMRDERRQMKMNFKVKPKAPKKRSIAEILTVAPQIKATGTEVLQVAKNDEDKEDNKKEHKNDYDGGDSSGVGDVAVFSTVKSKKSTNKRKKKRMKKPKKKSMEENYRVESVNKKMMKKKNKKKNEFITKKQVAYKRKVQTSVDNPRKLRSTVDHERVVLDGSDASIHKKIFSLKSLSVEKKPKVKGSDSVGKEQKEVPPVCGVLKNKMKNISGRTSNICDLRDGSEDSHCDTRVITPADRHVKFSGKDDTLGHSSDETMFSVSSDVPATASGKLSSGSEEAALSEVNRSDELTSTDINKKKEVCPIVEDEKFSTPEEVSGRCFLKPCSNQEKSKHLVEKCESSTKVALHDSKNLHLFDRGNMTTAPYSPYAGTTRTLSAPQPGKICCINTQMRDFDALSSSVNFVDHGKNPTHQISTVNSNASTRTFLEPSSSYSALCNEANERPQLSTQFYGGYDNNGQALGGKPLSHMFVTGMVDNSFSSLGSGKASGRNNCLDESIFGLPLNSHGELINFSSSGKVGVNQPQTFSSPRVSTSGMPVNNIVSRCAEEEYLSINERGFVQETLVKDCEEPFPHYPARLGVTELQNIEGADIHRPSSTSDHFSYSFNSELNLMRNSFIEQNQHKQVQKHKGNQMIYLEESTDPVSLSSSQPTMRLMGKDVPISRSSHEMKQFAEDAWADDVSRRGNRSKDVALENSFMERCPKQNLVSGSSTHISTENILHSVRIHNSQALQGKYGAQNGSLEVGKNASSCFLPFAPAPPPSCGGFNRAAHDLPKQFISGAKPLGHSPQSEGETNPRNFAQPVFGFPLSNPSDEEHAQTSWFQRHYRSLPPWLLNSAHEKPPGIPQQYSGPGCKSSPHNKWGGNFTTPYVNHPAVVYPPNPSTSHGQMKTSLCPTSIVQPPPDPVTSVTKPSFTINSGRRSIINFSDRVKFDDATIGSRNARKRPAANLDDSTTAFMLPNIEVQADLTRENRNAEMQQNRRLVELDPCGDSGRKYCRPNDAPRMHSKSYPGVVESLKPVGVISSGPVRLSPGAKHILTPSQNMEEDNSKLIHSSIPIAATTDRGRDLEIQRKLTKVYRM</sequence>
<feature type="domain" description="UBZ4-type" evidence="7">
    <location>
        <begin position="91"/>
        <end position="116"/>
    </location>
</feature>
<dbReference type="GO" id="GO:0006281">
    <property type="term" value="P:DNA repair"/>
    <property type="evidence" value="ECO:0007669"/>
    <property type="project" value="UniProtKB-KW"/>
</dbReference>
<keyword evidence="5" id="KW-0234">DNA repair</keyword>
<evidence type="ECO:0000313" key="9">
    <source>
        <dbReference type="Proteomes" id="UP001293593"/>
    </source>
</evidence>
<feature type="region of interest" description="Disordered" evidence="6">
    <location>
        <begin position="1027"/>
        <end position="1065"/>
    </location>
</feature>
<gene>
    <name evidence="8" type="ORF">QN277_018596</name>
</gene>
<dbReference type="EMBL" id="JAWXYG010000004">
    <property type="protein sequence ID" value="KAK4275531.1"/>
    <property type="molecule type" value="Genomic_DNA"/>
</dbReference>
<evidence type="ECO:0000259" key="7">
    <source>
        <dbReference type="SMART" id="SM00734"/>
    </source>
</evidence>
<evidence type="ECO:0000256" key="5">
    <source>
        <dbReference type="ARBA" id="ARBA00023204"/>
    </source>
</evidence>
<feature type="compositionally biased region" description="Polar residues" evidence="6">
    <location>
        <begin position="1033"/>
        <end position="1044"/>
    </location>
</feature>
<reference evidence="8" key="1">
    <citation type="submission" date="2023-10" db="EMBL/GenBank/DDBJ databases">
        <title>Chromosome-level genome of the transformable northern wattle, Acacia crassicarpa.</title>
        <authorList>
            <person name="Massaro I."/>
            <person name="Sinha N.R."/>
            <person name="Poethig S."/>
            <person name="Leichty A.R."/>
        </authorList>
    </citation>
    <scope>NUCLEOTIDE SEQUENCE</scope>
    <source>
        <strain evidence="8">Acra3RX</strain>
        <tissue evidence="8">Leaf</tissue>
    </source>
</reference>
<keyword evidence="4" id="KW-0862">Zinc</keyword>
<keyword evidence="1" id="KW-0479">Metal-binding</keyword>
<organism evidence="8 9">
    <name type="scientific">Acacia crassicarpa</name>
    <name type="common">northern wattle</name>
    <dbReference type="NCBI Taxonomy" id="499986"/>
    <lineage>
        <taxon>Eukaryota</taxon>
        <taxon>Viridiplantae</taxon>
        <taxon>Streptophyta</taxon>
        <taxon>Embryophyta</taxon>
        <taxon>Tracheophyta</taxon>
        <taxon>Spermatophyta</taxon>
        <taxon>Magnoliopsida</taxon>
        <taxon>eudicotyledons</taxon>
        <taxon>Gunneridae</taxon>
        <taxon>Pentapetalae</taxon>
        <taxon>rosids</taxon>
        <taxon>fabids</taxon>
        <taxon>Fabales</taxon>
        <taxon>Fabaceae</taxon>
        <taxon>Caesalpinioideae</taxon>
        <taxon>mimosoid clade</taxon>
        <taxon>Acacieae</taxon>
        <taxon>Acacia</taxon>
    </lineage>
</organism>
<dbReference type="GO" id="GO:0008270">
    <property type="term" value="F:zinc ion binding"/>
    <property type="evidence" value="ECO:0007669"/>
    <property type="project" value="UniProtKB-KW"/>
</dbReference>
<dbReference type="InterPro" id="IPR006642">
    <property type="entry name" value="Rad18_UBZ4"/>
</dbReference>
<keyword evidence="9" id="KW-1185">Reference proteome</keyword>
<feature type="compositionally biased region" description="Basic and acidic residues" evidence="6">
    <location>
        <begin position="71"/>
        <end position="82"/>
    </location>
</feature>
<feature type="compositionally biased region" description="Basic and acidic residues" evidence="6">
    <location>
        <begin position="293"/>
        <end position="309"/>
    </location>
</feature>
<accession>A0AAE1MUU1</accession>
<feature type="region of interest" description="Disordered" evidence="6">
    <location>
        <begin position="290"/>
        <end position="350"/>
    </location>
</feature>
<keyword evidence="2" id="KW-0227">DNA damage</keyword>
<dbReference type="SMART" id="SM00734">
    <property type="entry name" value="ZnF_Rad18"/>
    <property type="match status" value="2"/>
</dbReference>
<evidence type="ECO:0000313" key="8">
    <source>
        <dbReference type="EMBL" id="KAK4275531.1"/>
    </source>
</evidence>
<dbReference type="Proteomes" id="UP001293593">
    <property type="component" value="Unassembled WGS sequence"/>
</dbReference>
<proteinExistence type="predicted"/>
<evidence type="ECO:0000256" key="2">
    <source>
        <dbReference type="ARBA" id="ARBA00022763"/>
    </source>
</evidence>
<evidence type="ECO:0000256" key="1">
    <source>
        <dbReference type="ARBA" id="ARBA00022723"/>
    </source>
</evidence>
<protein>
    <recommendedName>
        <fullName evidence="7">UBZ4-type domain-containing protein</fullName>
    </recommendedName>
</protein>
<evidence type="ECO:0000256" key="4">
    <source>
        <dbReference type="ARBA" id="ARBA00022833"/>
    </source>
</evidence>
<feature type="compositionally biased region" description="Basic and acidic residues" evidence="6">
    <location>
        <begin position="52"/>
        <end position="64"/>
    </location>
</feature>
<keyword evidence="3" id="KW-0863">Zinc-finger</keyword>
<dbReference type="GO" id="GO:0003677">
    <property type="term" value="F:DNA binding"/>
    <property type="evidence" value="ECO:0007669"/>
    <property type="project" value="InterPro"/>
</dbReference>